<feature type="repeat" description="RCC1" evidence="3">
    <location>
        <begin position="99"/>
        <end position="148"/>
    </location>
</feature>
<keyword evidence="2" id="KW-0677">Repeat</keyword>
<reference evidence="6" key="1">
    <citation type="submission" date="2023-08" db="EMBL/GenBank/DDBJ databases">
        <authorList>
            <person name="Chen Y."/>
            <person name="Shah S."/>
            <person name="Dougan E. K."/>
            <person name="Thang M."/>
            <person name="Chan C."/>
        </authorList>
    </citation>
    <scope>NUCLEOTIDE SEQUENCE</scope>
</reference>
<dbReference type="EMBL" id="CAUJNA010001258">
    <property type="protein sequence ID" value="CAJ1385636.1"/>
    <property type="molecule type" value="Genomic_DNA"/>
</dbReference>
<dbReference type="SUPFAM" id="SSF50985">
    <property type="entry name" value="RCC1/BLIP-II"/>
    <property type="match status" value="1"/>
</dbReference>
<evidence type="ECO:0000256" key="1">
    <source>
        <dbReference type="ARBA" id="ARBA00022658"/>
    </source>
</evidence>
<comment type="caution">
    <text evidence="6">The sequence shown here is derived from an EMBL/GenBank/DDBJ whole genome shotgun (WGS) entry which is preliminary data.</text>
</comment>
<keyword evidence="7" id="KW-1185">Reference proteome</keyword>
<dbReference type="Pfam" id="PF25390">
    <property type="entry name" value="WD40_RLD"/>
    <property type="match status" value="1"/>
</dbReference>
<sequence length="299" mass="31362">MVCFSLPMLSLCLALPLVFADFNGTEEFPGACSISTGGQHLCALEQATGHVLCWGNGDFGQLGDNLATSSMTPVRVQGLEAAVVVTAGGLHSCAVELGGVAKCWGKGEDGQLGFGGRSRRHEARPVARLGPTADIRAGGSHTCALEVSGAVRCWGWGEFGQLGDGHTLDSLYPVRAAGLESAIAVCAGGLHSCAVEHTGFVKCWGWGERGQLGNSSERDNSPVPVLVEGIEDAVSVACGYQHSCALVANASTLCWGQGIDLQLQRPDEVWAKTTRRVMRLDEILALQSPMPTAPMKSVW</sequence>
<name>A0AA36MZR4_9DINO</name>
<dbReference type="PROSITE" id="PS50012">
    <property type="entry name" value="RCC1_3"/>
    <property type="match status" value="4"/>
</dbReference>
<dbReference type="PRINTS" id="PR00633">
    <property type="entry name" value="RCCNDNSATION"/>
</dbReference>
<feature type="repeat" description="RCC1" evidence="3">
    <location>
        <begin position="199"/>
        <end position="249"/>
    </location>
</feature>
<feature type="repeat" description="RCC1" evidence="3">
    <location>
        <begin position="49"/>
        <end position="98"/>
    </location>
</feature>
<dbReference type="GO" id="GO:0005737">
    <property type="term" value="C:cytoplasm"/>
    <property type="evidence" value="ECO:0007669"/>
    <property type="project" value="TreeGrafter"/>
</dbReference>
<evidence type="ECO:0000259" key="5">
    <source>
        <dbReference type="Pfam" id="PF25390"/>
    </source>
</evidence>
<evidence type="ECO:0000313" key="6">
    <source>
        <dbReference type="EMBL" id="CAJ1385636.1"/>
    </source>
</evidence>
<dbReference type="Proteomes" id="UP001178507">
    <property type="component" value="Unassembled WGS sequence"/>
</dbReference>
<evidence type="ECO:0000256" key="4">
    <source>
        <dbReference type="SAM" id="SignalP"/>
    </source>
</evidence>
<dbReference type="InterPro" id="IPR051553">
    <property type="entry name" value="Ran_GTPase-activating"/>
</dbReference>
<evidence type="ECO:0000256" key="3">
    <source>
        <dbReference type="PROSITE-ProRule" id="PRU00235"/>
    </source>
</evidence>
<evidence type="ECO:0000256" key="2">
    <source>
        <dbReference type="ARBA" id="ARBA00022737"/>
    </source>
</evidence>
<dbReference type="AlphaFoldDB" id="A0AA36MZR4"/>
<dbReference type="PANTHER" id="PTHR45982">
    <property type="entry name" value="REGULATOR OF CHROMOSOME CONDENSATION"/>
    <property type="match status" value="1"/>
</dbReference>
<dbReference type="Gene3D" id="2.130.10.30">
    <property type="entry name" value="Regulator of chromosome condensation 1/beta-lactamase-inhibitor protein II"/>
    <property type="match status" value="1"/>
</dbReference>
<dbReference type="PANTHER" id="PTHR45982:SF1">
    <property type="entry name" value="REGULATOR OF CHROMOSOME CONDENSATION"/>
    <property type="match status" value="1"/>
</dbReference>
<proteinExistence type="predicted"/>
<evidence type="ECO:0000313" key="7">
    <source>
        <dbReference type="Proteomes" id="UP001178507"/>
    </source>
</evidence>
<feature type="signal peptide" evidence="4">
    <location>
        <begin position="1"/>
        <end position="20"/>
    </location>
</feature>
<protein>
    <recommendedName>
        <fullName evidence="5">RCC1-like domain-containing protein</fullName>
    </recommendedName>
</protein>
<accession>A0AA36MZR4</accession>
<dbReference type="InterPro" id="IPR009091">
    <property type="entry name" value="RCC1/BLIP-II"/>
</dbReference>
<dbReference type="GO" id="GO:0005085">
    <property type="term" value="F:guanyl-nucleotide exchange factor activity"/>
    <property type="evidence" value="ECO:0007669"/>
    <property type="project" value="TreeGrafter"/>
</dbReference>
<feature type="domain" description="RCC1-like" evidence="5">
    <location>
        <begin position="31"/>
        <end position="268"/>
    </location>
</feature>
<dbReference type="InterPro" id="IPR058923">
    <property type="entry name" value="RCC1-like_dom"/>
</dbReference>
<gene>
    <name evidence="6" type="ORF">EVOR1521_LOCUS12195</name>
</gene>
<feature type="repeat" description="RCC1" evidence="3">
    <location>
        <begin position="149"/>
        <end position="198"/>
    </location>
</feature>
<organism evidence="6 7">
    <name type="scientific">Effrenium voratum</name>
    <dbReference type="NCBI Taxonomy" id="2562239"/>
    <lineage>
        <taxon>Eukaryota</taxon>
        <taxon>Sar</taxon>
        <taxon>Alveolata</taxon>
        <taxon>Dinophyceae</taxon>
        <taxon>Suessiales</taxon>
        <taxon>Symbiodiniaceae</taxon>
        <taxon>Effrenium</taxon>
    </lineage>
</organism>
<keyword evidence="1" id="KW-0344">Guanine-nucleotide releasing factor</keyword>
<keyword evidence="4" id="KW-0732">Signal</keyword>
<dbReference type="InterPro" id="IPR000408">
    <property type="entry name" value="Reg_chr_condens"/>
</dbReference>
<feature type="chain" id="PRO_5041212782" description="RCC1-like domain-containing protein" evidence="4">
    <location>
        <begin position="21"/>
        <end position="299"/>
    </location>
</feature>